<feature type="transmembrane region" description="Helical" evidence="1">
    <location>
        <begin position="34"/>
        <end position="53"/>
    </location>
</feature>
<feature type="transmembrane region" description="Helical" evidence="1">
    <location>
        <begin position="100"/>
        <end position="121"/>
    </location>
</feature>
<dbReference type="Proteomes" id="UP000187059">
    <property type="component" value="Chromosome"/>
</dbReference>
<keyword evidence="1" id="KW-0472">Membrane</keyword>
<keyword evidence="1" id="KW-1133">Transmembrane helix</keyword>
<feature type="transmembrane region" description="Helical" evidence="1">
    <location>
        <begin position="7"/>
        <end position="28"/>
    </location>
</feature>
<dbReference type="STRING" id="1250539.Ga0080574_TMP931"/>
<sequence length="174" mass="19707">MLNSLARLALTATAIAPVGFTYAFVAFFNDALKAMFWLLAGSVVLVVICLWVLRTTRSRRAPAAERHKITTVEPADRENMAIMLLYLLPLFTADFDKLNWVMWVPTIAIFAFIAVTSHSYFFNPLLGAFGWHFYRVGTPQNVTNILITKRTIRKGDQDIFGIELGDYVILETEK</sequence>
<keyword evidence="3" id="KW-1185">Reference proteome</keyword>
<gene>
    <name evidence="2" type="ORF">Ga0080574_TMP931</name>
</gene>
<dbReference type="AlphaFoldDB" id="A0A1P8UPG4"/>
<protein>
    <submittedName>
        <fullName evidence="2">Uncharacterized protein</fullName>
    </submittedName>
</protein>
<dbReference type="KEGG" id="paby:Ga0080574_TMP931"/>
<evidence type="ECO:0000313" key="2">
    <source>
        <dbReference type="EMBL" id="APZ51265.1"/>
    </source>
</evidence>
<evidence type="ECO:0000256" key="1">
    <source>
        <dbReference type="SAM" id="Phobius"/>
    </source>
</evidence>
<keyword evidence="1" id="KW-0812">Transmembrane</keyword>
<dbReference type="RefSeq" id="WP_076695646.1">
    <property type="nucleotide sequence ID" value="NZ_CP015093.1"/>
</dbReference>
<accession>A0A1P8UPG4</accession>
<name>A0A1P8UPG4_9RHOB</name>
<reference evidence="2 3" key="1">
    <citation type="submission" date="2016-04" db="EMBL/GenBank/DDBJ databases">
        <title>Deep-sea bacteria in the southern Pacific.</title>
        <authorList>
            <person name="Tang K."/>
        </authorList>
    </citation>
    <scope>NUCLEOTIDE SEQUENCE [LARGE SCALE GENOMIC DNA]</scope>
    <source>
        <strain evidence="2 3">JLT2014</strain>
    </source>
</reference>
<evidence type="ECO:0000313" key="3">
    <source>
        <dbReference type="Proteomes" id="UP000187059"/>
    </source>
</evidence>
<proteinExistence type="predicted"/>
<dbReference type="EMBL" id="CP015093">
    <property type="protein sequence ID" value="APZ51265.1"/>
    <property type="molecule type" value="Genomic_DNA"/>
</dbReference>
<organism evidence="2 3">
    <name type="scientific">Salipiger abyssi</name>
    <dbReference type="NCBI Taxonomy" id="1250539"/>
    <lineage>
        <taxon>Bacteria</taxon>
        <taxon>Pseudomonadati</taxon>
        <taxon>Pseudomonadota</taxon>
        <taxon>Alphaproteobacteria</taxon>
        <taxon>Rhodobacterales</taxon>
        <taxon>Roseobacteraceae</taxon>
        <taxon>Salipiger</taxon>
    </lineage>
</organism>